<accession>A0A2Z3H9T7</accession>
<reference evidence="2 3" key="1">
    <citation type="submission" date="2018-01" db="EMBL/GenBank/DDBJ databases">
        <title>G. obscuriglobus.</title>
        <authorList>
            <person name="Franke J."/>
            <person name="Blomberg W."/>
            <person name="Selmecki A."/>
        </authorList>
    </citation>
    <scope>NUCLEOTIDE SEQUENCE [LARGE SCALE GENOMIC DNA]</scope>
    <source>
        <strain evidence="2 3">DSM 5831</strain>
    </source>
</reference>
<proteinExistence type="predicted"/>
<evidence type="ECO:0000313" key="3">
    <source>
        <dbReference type="Proteomes" id="UP000245802"/>
    </source>
</evidence>
<organism evidence="2 3">
    <name type="scientific">Gemmata obscuriglobus</name>
    <dbReference type="NCBI Taxonomy" id="114"/>
    <lineage>
        <taxon>Bacteria</taxon>
        <taxon>Pseudomonadati</taxon>
        <taxon>Planctomycetota</taxon>
        <taxon>Planctomycetia</taxon>
        <taxon>Gemmatales</taxon>
        <taxon>Gemmataceae</taxon>
        <taxon>Gemmata</taxon>
    </lineage>
</organism>
<gene>
    <name evidence="2" type="ORF">C1280_13210</name>
</gene>
<evidence type="ECO:0000256" key="1">
    <source>
        <dbReference type="SAM" id="MobiDB-lite"/>
    </source>
</evidence>
<evidence type="ECO:0000313" key="2">
    <source>
        <dbReference type="EMBL" id="AWM37860.1"/>
    </source>
</evidence>
<protein>
    <submittedName>
        <fullName evidence="2">Uncharacterized protein</fullName>
    </submittedName>
</protein>
<feature type="region of interest" description="Disordered" evidence="1">
    <location>
        <begin position="23"/>
        <end position="57"/>
    </location>
</feature>
<dbReference type="AlphaFoldDB" id="A0A2Z3H9T7"/>
<dbReference type="KEGG" id="gog:C1280_13210"/>
<name>A0A2Z3H9T7_9BACT</name>
<sequence length="206" mass="23644">MDRSNRNYAKSYNKALHFAKKPFTGIGPMVDPTTGKYTKPKRTKTPPEQQPRKLGPENKAFLKALDKSPFDHITRNAYADYLREQDHHDMADFHQSLAHWLQHEYPSQRSDDPNRPWSIKHDPMAEYTGEQEPPVLPWGVDVTDLPGYLASWEHETPAQHHFIPRFAGDALHWPSAQGMISSLGMAHKIATHRRTSPPATGMDEWM</sequence>
<dbReference type="RefSeq" id="WP_109570981.1">
    <property type="nucleotide sequence ID" value="NZ_CP025958.1"/>
</dbReference>
<keyword evidence="3" id="KW-1185">Reference proteome</keyword>
<dbReference type="EMBL" id="CP025958">
    <property type="protein sequence ID" value="AWM37860.1"/>
    <property type="molecule type" value="Genomic_DNA"/>
</dbReference>
<dbReference type="Proteomes" id="UP000245802">
    <property type="component" value="Chromosome"/>
</dbReference>